<accession>A0ABQ6R7J6</accession>
<feature type="domain" description="HTH cro/C1-type" evidence="1">
    <location>
        <begin position="15"/>
        <end position="65"/>
    </location>
</feature>
<dbReference type="CDD" id="cd00093">
    <property type="entry name" value="HTH_XRE"/>
    <property type="match status" value="1"/>
</dbReference>
<dbReference type="SMART" id="SM00530">
    <property type="entry name" value="HTH_XRE"/>
    <property type="match status" value="1"/>
</dbReference>
<dbReference type="Pfam" id="PF01381">
    <property type="entry name" value="HTH_3"/>
    <property type="match status" value="1"/>
</dbReference>
<dbReference type="SUPFAM" id="SSF47413">
    <property type="entry name" value="lambda repressor-like DNA-binding domains"/>
    <property type="match status" value="1"/>
</dbReference>
<evidence type="ECO:0000313" key="2">
    <source>
        <dbReference type="EMBL" id="KAA1039070.1"/>
    </source>
</evidence>
<dbReference type="EMBL" id="SCWC02000005">
    <property type="protein sequence ID" value="KAA1039070.1"/>
    <property type="molecule type" value="Genomic_DNA"/>
</dbReference>
<reference evidence="2 3" key="1">
    <citation type="submission" date="2019-09" db="EMBL/GenBank/DDBJ databases">
        <authorList>
            <person name="Mazhar S."/>
            <person name="Altermann E."/>
            <person name="Hill C."/>
            <person name="Mcauliffe O."/>
        </authorList>
    </citation>
    <scope>NUCLEOTIDE SEQUENCE [LARGE SCALE GENOMIC DNA]</scope>
    <source>
        <strain evidence="2 3">ATCC 51831</strain>
    </source>
</reference>
<organism evidence="2 3">
    <name type="scientific">Macrococcus equipercicus</name>
    <dbReference type="NCBI Taxonomy" id="69967"/>
    <lineage>
        <taxon>Bacteria</taxon>
        <taxon>Bacillati</taxon>
        <taxon>Bacillota</taxon>
        <taxon>Bacilli</taxon>
        <taxon>Bacillales</taxon>
        <taxon>Staphylococcaceae</taxon>
        <taxon>Macrococcus</taxon>
    </lineage>
</organism>
<comment type="caution">
    <text evidence="2">The sequence shown here is derived from an EMBL/GenBank/DDBJ whole genome shotgun (WGS) entry which is preliminary data.</text>
</comment>
<evidence type="ECO:0000259" key="1">
    <source>
        <dbReference type="PROSITE" id="PS50943"/>
    </source>
</evidence>
<sequence>MMDNEELVTAIKWHRENLEIKAKDVAAMLGHVSSKYSKIENGEQVITGVELVKIAEFFGMTVDEIVKIPDRKK</sequence>
<dbReference type="InterPro" id="IPR010982">
    <property type="entry name" value="Lambda_DNA-bd_dom_sf"/>
</dbReference>
<proteinExistence type="predicted"/>
<keyword evidence="3" id="KW-1185">Reference proteome</keyword>
<protein>
    <submittedName>
        <fullName evidence="2">Helix-turn-helix transcriptional regulator</fullName>
    </submittedName>
</protein>
<name>A0ABQ6R7J6_9STAP</name>
<dbReference type="InterPro" id="IPR001387">
    <property type="entry name" value="Cro/C1-type_HTH"/>
</dbReference>
<gene>
    <name evidence="2" type="ORF">ERX35_007600</name>
</gene>
<dbReference type="Proteomes" id="UP000295735">
    <property type="component" value="Unassembled WGS sequence"/>
</dbReference>
<dbReference type="PROSITE" id="PS50943">
    <property type="entry name" value="HTH_CROC1"/>
    <property type="match status" value="1"/>
</dbReference>
<dbReference type="Gene3D" id="1.10.260.40">
    <property type="entry name" value="lambda repressor-like DNA-binding domains"/>
    <property type="match status" value="1"/>
</dbReference>
<evidence type="ECO:0000313" key="3">
    <source>
        <dbReference type="Proteomes" id="UP000295735"/>
    </source>
</evidence>